<dbReference type="EMBL" id="BART01041021">
    <property type="protein sequence ID" value="GAH22517.1"/>
    <property type="molecule type" value="Genomic_DNA"/>
</dbReference>
<evidence type="ECO:0000313" key="1">
    <source>
        <dbReference type="EMBL" id="GAH22517.1"/>
    </source>
</evidence>
<name>X1DQT5_9ZZZZ</name>
<comment type="caution">
    <text evidence="1">The sequence shown here is derived from an EMBL/GenBank/DDBJ whole genome shotgun (WGS) entry which is preliminary data.</text>
</comment>
<gene>
    <name evidence="1" type="ORF">S01H4_66325</name>
</gene>
<dbReference type="AlphaFoldDB" id="X1DQT5"/>
<sequence length="77" mass="8687">DEAFKSVIGRMEAAAQAHRLAKVRGLKGDARRDFMAEQIEDVTSQSWDTAVNEARRLTFQEELGVIGQEVLRLRKVS</sequence>
<proteinExistence type="predicted"/>
<organism evidence="1">
    <name type="scientific">marine sediment metagenome</name>
    <dbReference type="NCBI Taxonomy" id="412755"/>
    <lineage>
        <taxon>unclassified sequences</taxon>
        <taxon>metagenomes</taxon>
        <taxon>ecological metagenomes</taxon>
    </lineage>
</organism>
<protein>
    <submittedName>
        <fullName evidence="1">Uncharacterized protein</fullName>
    </submittedName>
</protein>
<reference evidence="1" key="1">
    <citation type="journal article" date="2014" name="Front. Microbiol.">
        <title>High frequency of phylogenetically diverse reductive dehalogenase-homologous genes in deep subseafloor sedimentary metagenomes.</title>
        <authorList>
            <person name="Kawai M."/>
            <person name="Futagami T."/>
            <person name="Toyoda A."/>
            <person name="Takaki Y."/>
            <person name="Nishi S."/>
            <person name="Hori S."/>
            <person name="Arai W."/>
            <person name="Tsubouchi T."/>
            <person name="Morono Y."/>
            <person name="Uchiyama I."/>
            <person name="Ito T."/>
            <person name="Fujiyama A."/>
            <person name="Inagaki F."/>
            <person name="Takami H."/>
        </authorList>
    </citation>
    <scope>NUCLEOTIDE SEQUENCE</scope>
    <source>
        <strain evidence="1">Expedition CK06-06</strain>
    </source>
</reference>
<feature type="non-terminal residue" evidence="1">
    <location>
        <position position="1"/>
    </location>
</feature>
<feature type="non-terminal residue" evidence="1">
    <location>
        <position position="77"/>
    </location>
</feature>
<accession>X1DQT5</accession>